<dbReference type="InterPro" id="IPR050834">
    <property type="entry name" value="Glycosyltransf_2"/>
</dbReference>
<evidence type="ECO:0000259" key="2">
    <source>
        <dbReference type="Pfam" id="PF00535"/>
    </source>
</evidence>
<dbReference type="InterPro" id="IPR029044">
    <property type="entry name" value="Nucleotide-diphossugar_trans"/>
</dbReference>
<keyword evidence="3" id="KW-0808">Transferase</keyword>
<protein>
    <submittedName>
        <fullName evidence="3">Glycosyltransferase</fullName>
    </submittedName>
</protein>
<keyword evidence="1" id="KW-0812">Transmembrane</keyword>
<dbReference type="OrthoDB" id="9800276at2"/>
<comment type="caution">
    <text evidence="3">The sequence shown here is derived from an EMBL/GenBank/DDBJ whole genome shotgun (WGS) entry which is preliminary data.</text>
</comment>
<dbReference type="InterPro" id="IPR001173">
    <property type="entry name" value="Glyco_trans_2-like"/>
</dbReference>
<dbReference type="EMBL" id="SMFL01000011">
    <property type="protein sequence ID" value="TDE11609.1"/>
    <property type="molecule type" value="Genomic_DNA"/>
</dbReference>
<dbReference type="Gene3D" id="3.90.550.10">
    <property type="entry name" value="Spore Coat Polysaccharide Biosynthesis Protein SpsA, Chain A"/>
    <property type="match status" value="1"/>
</dbReference>
<accession>A0A4R5DCZ1</accession>
<feature type="transmembrane region" description="Helical" evidence="1">
    <location>
        <begin position="37"/>
        <end position="56"/>
    </location>
</feature>
<dbReference type="Pfam" id="PF00535">
    <property type="entry name" value="Glycos_transf_2"/>
    <property type="match status" value="1"/>
</dbReference>
<organism evidence="3 4">
    <name type="scientific">Dyadobacter psychrotolerans</name>
    <dbReference type="NCBI Taxonomy" id="2541721"/>
    <lineage>
        <taxon>Bacteria</taxon>
        <taxon>Pseudomonadati</taxon>
        <taxon>Bacteroidota</taxon>
        <taxon>Cytophagia</taxon>
        <taxon>Cytophagales</taxon>
        <taxon>Spirosomataceae</taxon>
        <taxon>Dyadobacter</taxon>
    </lineage>
</organism>
<evidence type="ECO:0000256" key="1">
    <source>
        <dbReference type="SAM" id="Phobius"/>
    </source>
</evidence>
<keyword evidence="4" id="KW-1185">Reference proteome</keyword>
<gene>
    <name evidence="3" type="ORF">E0F88_24580</name>
</gene>
<keyword evidence="1" id="KW-0472">Membrane</keyword>
<keyword evidence="1" id="KW-1133">Transmembrane helix</keyword>
<feature type="transmembrane region" description="Helical" evidence="1">
    <location>
        <begin position="379"/>
        <end position="399"/>
    </location>
</feature>
<dbReference type="SUPFAM" id="SSF53448">
    <property type="entry name" value="Nucleotide-diphospho-sugar transferases"/>
    <property type="match status" value="1"/>
</dbReference>
<dbReference type="PANTHER" id="PTHR43685:SF2">
    <property type="entry name" value="GLYCOSYLTRANSFERASE 2-LIKE DOMAIN-CONTAINING PROTEIN"/>
    <property type="match status" value="1"/>
</dbReference>
<dbReference type="AlphaFoldDB" id="A0A4R5DCZ1"/>
<name>A0A4R5DCZ1_9BACT</name>
<evidence type="ECO:0000313" key="3">
    <source>
        <dbReference type="EMBL" id="TDE11609.1"/>
    </source>
</evidence>
<dbReference type="GO" id="GO:0016740">
    <property type="term" value="F:transferase activity"/>
    <property type="evidence" value="ECO:0007669"/>
    <property type="project" value="UniProtKB-KW"/>
</dbReference>
<feature type="transmembrane region" description="Helical" evidence="1">
    <location>
        <begin position="343"/>
        <end position="367"/>
    </location>
</feature>
<evidence type="ECO:0000313" key="4">
    <source>
        <dbReference type="Proteomes" id="UP000294850"/>
    </source>
</evidence>
<feature type="domain" description="Glycosyltransferase 2-like" evidence="2">
    <location>
        <begin position="77"/>
        <end position="243"/>
    </location>
</feature>
<dbReference type="PANTHER" id="PTHR43685">
    <property type="entry name" value="GLYCOSYLTRANSFERASE"/>
    <property type="match status" value="1"/>
</dbReference>
<sequence>MLDCKNRIKDSNIPDNDRIFVLEYGKNLQLSSIVADYLLYVLGAFVLIQLFYYFYFFTRLAFYGKNTNYGGALPGITVLVCAWNERENLEELLPLLDAQEYPEFEVILLDDRSDDGSEEFIRENINQWKNIRYIRINDQFDHITPKKYALTVGMKQANYPVALMTDADCRPASVHWIAAMASHVNDEKDIVLGFSPYEKRSGLLNWFIRCETFYTAVQYLSFSLAGLTYMGVGRNILYKRSLFFANKGFYTHRRIFGGDDDIFMNEAATSTNAAISIEPESFAYSQPKTTWSDWYRQKQRHLSVSRFYRTRNKILLGLLSGSHVAVWTAGIATLAVGIWENNIIVMAGVGIIFGVRWVIQLLLLILINIKLGKTVEWATFLFMDFALYVYYLIFGLITLTKRKPRTSWN</sequence>
<proteinExistence type="predicted"/>
<reference evidence="3 4" key="1">
    <citation type="submission" date="2019-03" db="EMBL/GenBank/DDBJ databases">
        <title>Dyadobacter AR-3-6 sp. nov., isolated from arctic soil.</title>
        <authorList>
            <person name="Chaudhary D.K."/>
        </authorList>
    </citation>
    <scope>NUCLEOTIDE SEQUENCE [LARGE SCALE GENOMIC DNA]</scope>
    <source>
        <strain evidence="3 4">AR-3-6</strain>
    </source>
</reference>
<feature type="transmembrane region" description="Helical" evidence="1">
    <location>
        <begin position="314"/>
        <end position="337"/>
    </location>
</feature>
<dbReference type="Proteomes" id="UP000294850">
    <property type="component" value="Unassembled WGS sequence"/>
</dbReference>